<protein>
    <recommendedName>
        <fullName evidence="2">histidine kinase</fullName>
        <ecNumber evidence="2">2.7.13.3</ecNumber>
    </recommendedName>
</protein>
<dbReference type="Proteomes" id="UP000777784">
    <property type="component" value="Unassembled WGS sequence"/>
</dbReference>
<dbReference type="PRINTS" id="PR00344">
    <property type="entry name" value="BCTRLSENSOR"/>
</dbReference>
<evidence type="ECO:0000259" key="10">
    <source>
        <dbReference type="PROSITE" id="PS50109"/>
    </source>
</evidence>
<proteinExistence type="predicted"/>
<dbReference type="Gene3D" id="3.30.450.20">
    <property type="entry name" value="PAS domain"/>
    <property type="match status" value="1"/>
</dbReference>
<feature type="domain" description="PAS" evidence="11">
    <location>
        <begin position="15"/>
        <end position="65"/>
    </location>
</feature>
<dbReference type="PROSITE" id="PS50109">
    <property type="entry name" value="HIS_KIN"/>
    <property type="match status" value="1"/>
</dbReference>
<dbReference type="PANTHER" id="PTHR43065:SF10">
    <property type="entry name" value="PEROXIDE STRESS-ACTIVATED HISTIDINE KINASE MAK3"/>
    <property type="match status" value="1"/>
</dbReference>
<dbReference type="SMART" id="SM00091">
    <property type="entry name" value="PAS"/>
    <property type="match status" value="1"/>
</dbReference>
<keyword evidence="8" id="KW-0902">Two-component regulatory system</keyword>
<dbReference type="InterPro" id="IPR004358">
    <property type="entry name" value="Sig_transdc_His_kin-like_C"/>
</dbReference>
<feature type="compositionally biased region" description="Polar residues" evidence="9">
    <location>
        <begin position="356"/>
        <end position="365"/>
    </location>
</feature>
<dbReference type="Pfam" id="PF08448">
    <property type="entry name" value="PAS_4"/>
    <property type="match status" value="1"/>
</dbReference>
<evidence type="ECO:0000313" key="13">
    <source>
        <dbReference type="Proteomes" id="UP000777784"/>
    </source>
</evidence>
<evidence type="ECO:0000256" key="6">
    <source>
        <dbReference type="ARBA" id="ARBA00022777"/>
    </source>
</evidence>
<evidence type="ECO:0000256" key="7">
    <source>
        <dbReference type="ARBA" id="ARBA00022840"/>
    </source>
</evidence>
<organism evidence="12 13">
    <name type="scientific">Eiseniibacteriota bacterium</name>
    <dbReference type="NCBI Taxonomy" id="2212470"/>
    <lineage>
        <taxon>Bacteria</taxon>
        <taxon>Candidatus Eiseniibacteriota</taxon>
    </lineage>
</organism>
<feature type="domain" description="Histidine kinase" evidence="10">
    <location>
        <begin position="144"/>
        <end position="356"/>
    </location>
</feature>
<dbReference type="AlphaFoldDB" id="A0A948RTW8"/>
<evidence type="ECO:0000256" key="8">
    <source>
        <dbReference type="ARBA" id="ARBA00023012"/>
    </source>
</evidence>
<dbReference type="InterPro" id="IPR035965">
    <property type="entry name" value="PAS-like_dom_sf"/>
</dbReference>
<dbReference type="Pfam" id="PF00512">
    <property type="entry name" value="HisKA"/>
    <property type="match status" value="1"/>
</dbReference>
<dbReference type="InterPro" id="IPR036097">
    <property type="entry name" value="HisK_dim/P_sf"/>
</dbReference>
<dbReference type="Gene3D" id="1.10.287.130">
    <property type="match status" value="1"/>
</dbReference>
<keyword evidence="5" id="KW-0547">Nucleotide-binding</keyword>
<dbReference type="CDD" id="cd00130">
    <property type="entry name" value="PAS"/>
    <property type="match status" value="1"/>
</dbReference>
<evidence type="ECO:0000256" key="4">
    <source>
        <dbReference type="ARBA" id="ARBA00022679"/>
    </source>
</evidence>
<dbReference type="InterPro" id="IPR036890">
    <property type="entry name" value="HATPase_C_sf"/>
</dbReference>
<evidence type="ECO:0000259" key="11">
    <source>
        <dbReference type="PROSITE" id="PS50112"/>
    </source>
</evidence>
<dbReference type="InterPro" id="IPR013656">
    <property type="entry name" value="PAS_4"/>
</dbReference>
<dbReference type="SUPFAM" id="SSF47384">
    <property type="entry name" value="Homodimeric domain of signal transducing histidine kinase"/>
    <property type="match status" value="1"/>
</dbReference>
<gene>
    <name evidence="12" type="ORF">KJ970_06040</name>
</gene>
<dbReference type="EMBL" id="JAHJDP010000032">
    <property type="protein sequence ID" value="MBU2690471.1"/>
    <property type="molecule type" value="Genomic_DNA"/>
</dbReference>
<evidence type="ECO:0000256" key="3">
    <source>
        <dbReference type="ARBA" id="ARBA00022553"/>
    </source>
</evidence>
<keyword evidence="3" id="KW-0597">Phosphoprotein</keyword>
<dbReference type="PROSITE" id="PS50112">
    <property type="entry name" value="PAS"/>
    <property type="match status" value="1"/>
</dbReference>
<dbReference type="GO" id="GO:0005524">
    <property type="term" value="F:ATP binding"/>
    <property type="evidence" value="ECO:0007669"/>
    <property type="project" value="UniProtKB-KW"/>
</dbReference>
<comment type="catalytic activity">
    <reaction evidence="1">
        <text>ATP + protein L-histidine = ADP + protein N-phospho-L-histidine.</text>
        <dbReference type="EC" id="2.7.13.3"/>
    </reaction>
</comment>
<sequence length="372" mass="41514">MLGTNRSLSCEDSLQLLNHLDTGLIYLDLGRRVIFMNRQAEEICDVSSKKFIGKSLFDLFTPLDRTWLGPEDPCWELFTFPTSELQVRRGARELSLEARLVPVEKAKRLQGGLFLFQDASESVEEREFQRSVDRFSSIGDLSAIIAHEMRNPLTGIRTTIQYVGGKLDNPTLQQDLEDAIGELDRIEQFTTDLLQFARPKTSTFEEHDLNEVLESCLDNTALQCEQKNIQVKRDLASPLPRIPLDPDALRQAFLNIMLNAIEAIPNDGGVIRVTTSSRRYRTRQAVEVAFSDTGCGIKQEEMDKIFDPFFTSKGASGTGLGLSITLQIVKEHSGRIYVRNRAQGGVTFRVSLPVPSESNNGSATGAPSRKSG</sequence>
<dbReference type="Gene3D" id="3.30.565.10">
    <property type="entry name" value="Histidine kinase-like ATPase, C-terminal domain"/>
    <property type="match status" value="1"/>
</dbReference>
<dbReference type="SMART" id="SM00388">
    <property type="entry name" value="HisKA"/>
    <property type="match status" value="1"/>
</dbReference>
<dbReference type="EC" id="2.7.13.3" evidence="2"/>
<dbReference type="InterPro" id="IPR003661">
    <property type="entry name" value="HisK_dim/P_dom"/>
</dbReference>
<accession>A0A948RTW8</accession>
<keyword evidence="4" id="KW-0808">Transferase</keyword>
<keyword evidence="7" id="KW-0067">ATP-binding</keyword>
<evidence type="ECO:0000256" key="1">
    <source>
        <dbReference type="ARBA" id="ARBA00000085"/>
    </source>
</evidence>
<dbReference type="GO" id="GO:0000155">
    <property type="term" value="F:phosphorelay sensor kinase activity"/>
    <property type="evidence" value="ECO:0007669"/>
    <property type="project" value="InterPro"/>
</dbReference>
<comment type="caution">
    <text evidence="12">The sequence shown here is derived from an EMBL/GenBank/DDBJ whole genome shotgun (WGS) entry which is preliminary data.</text>
</comment>
<dbReference type="SUPFAM" id="SSF55785">
    <property type="entry name" value="PYP-like sensor domain (PAS domain)"/>
    <property type="match status" value="1"/>
</dbReference>
<evidence type="ECO:0000256" key="9">
    <source>
        <dbReference type="SAM" id="MobiDB-lite"/>
    </source>
</evidence>
<dbReference type="Pfam" id="PF02518">
    <property type="entry name" value="HATPase_c"/>
    <property type="match status" value="1"/>
</dbReference>
<reference evidence="12" key="1">
    <citation type="submission" date="2021-05" db="EMBL/GenBank/DDBJ databases">
        <title>Energy efficiency and biological interactions define the core microbiome of deep oligotrophic groundwater.</title>
        <authorList>
            <person name="Mehrshad M."/>
            <person name="Lopez-Fernandez M."/>
            <person name="Bell E."/>
            <person name="Bernier-Latmani R."/>
            <person name="Bertilsson S."/>
            <person name="Dopson M."/>
        </authorList>
    </citation>
    <scope>NUCLEOTIDE SEQUENCE</scope>
    <source>
        <strain evidence="12">Modern_marine.mb.64</strain>
    </source>
</reference>
<dbReference type="PANTHER" id="PTHR43065">
    <property type="entry name" value="SENSOR HISTIDINE KINASE"/>
    <property type="match status" value="1"/>
</dbReference>
<evidence type="ECO:0000256" key="2">
    <source>
        <dbReference type="ARBA" id="ARBA00012438"/>
    </source>
</evidence>
<evidence type="ECO:0000313" key="12">
    <source>
        <dbReference type="EMBL" id="MBU2690471.1"/>
    </source>
</evidence>
<dbReference type="SMART" id="SM00387">
    <property type="entry name" value="HATPase_c"/>
    <property type="match status" value="1"/>
</dbReference>
<feature type="region of interest" description="Disordered" evidence="9">
    <location>
        <begin position="353"/>
        <end position="372"/>
    </location>
</feature>
<evidence type="ECO:0000256" key="5">
    <source>
        <dbReference type="ARBA" id="ARBA00022741"/>
    </source>
</evidence>
<keyword evidence="6" id="KW-0418">Kinase</keyword>
<dbReference type="InterPro" id="IPR000014">
    <property type="entry name" value="PAS"/>
</dbReference>
<dbReference type="SUPFAM" id="SSF55874">
    <property type="entry name" value="ATPase domain of HSP90 chaperone/DNA topoisomerase II/histidine kinase"/>
    <property type="match status" value="1"/>
</dbReference>
<dbReference type="CDD" id="cd00082">
    <property type="entry name" value="HisKA"/>
    <property type="match status" value="1"/>
</dbReference>
<dbReference type="InterPro" id="IPR003594">
    <property type="entry name" value="HATPase_dom"/>
</dbReference>
<name>A0A948RTW8_UNCEI</name>
<dbReference type="InterPro" id="IPR005467">
    <property type="entry name" value="His_kinase_dom"/>
</dbReference>